<organism evidence="2 3">
    <name type="scientific">Pseudomonas palleroniana</name>
    <dbReference type="NCBI Taxonomy" id="191390"/>
    <lineage>
        <taxon>Bacteria</taxon>
        <taxon>Pseudomonadati</taxon>
        <taxon>Pseudomonadota</taxon>
        <taxon>Gammaproteobacteria</taxon>
        <taxon>Pseudomonadales</taxon>
        <taxon>Pseudomonadaceae</taxon>
        <taxon>Pseudomonas</taxon>
    </lineage>
</organism>
<dbReference type="EMBL" id="LRMR01000030">
    <property type="protein sequence ID" value="KWU48856.1"/>
    <property type="molecule type" value="Genomic_DNA"/>
</dbReference>
<feature type="compositionally biased region" description="Low complexity" evidence="1">
    <location>
        <begin position="282"/>
        <end position="293"/>
    </location>
</feature>
<reference evidence="3" key="1">
    <citation type="submission" date="2016-01" db="EMBL/GenBank/DDBJ databases">
        <authorList>
            <person name="Gamez R.M."/>
            <person name="Rodriguez F."/>
            <person name="Bernal J.F."/>
            <person name="Agarwala R."/>
            <person name="Landsman D."/>
            <person name="Marino-Ramirez L."/>
        </authorList>
    </citation>
    <scope>NUCLEOTIDE SEQUENCE [LARGE SCALE GENOMIC DNA]</scope>
    <source>
        <strain evidence="3">Ps006</strain>
    </source>
</reference>
<evidence type="ECO:0008006" key="4">
    <source>
        <dbReference type="Google" id="ProtNLM"/>
    </source>
</evidence>
<dbReference type="AlphaFoldDB" id="A0A0X7JZL0"/>
<protein>
    <recommendedName>
        <fullName evidence="4">Helix-turn-helix domain-containing protein</fullName>
    </recommendedName>
</protein>
<gene>
    <name evidence="2" type="ORF">AWV77_20035</name>
</gene>
<sequence length="434" mass="47531">MSEGGNHRYTPSNLDALNALLNSASAALSEARPGKRGVSKGERPLIRPLLPISEPEKAGIIFTGNPHEAVPRRLLLDNRLTPLERNAWQVFRLLLNDDGLTSFPTYEQLRPYLASSPLKVASRETVSKALTALRMIRWLSLGGCVRDEVTGQMKGNIYLLHDEPVSIAEAALLDRGYLELVNEGLGHANKSIRDVAAHVIQELSTDSYLRENALPSHLERMQQRITEQGWAKSSVVRRASSESELSENDSELGKKAPVRNRGDQSTDSELSRKAVVISPVRNPNSSSTSTDTNVCKNTVPRARATLRLPEQFLQLAAEQRRNAMVALGGMNPELQQQVLDQWSARCASAEVRNPAGYLFGMIQKAQRGEFNQPGDHAKVALSEDSRGALRTTVSRSAPIPGSVIQRGKPSTESLVTGREGVKAILDLLKSNTKS</sequence>
<dbReference type="InterPro" id="IPR047749">
    <property type="entry name" value="STY4528-like"/>
</dbReference>
<evidence type="ECO:0000313" key="3">
    <source>
        <dbReference type="Proteomes" id="UP000067111"/>
    </source>
</evidence>
<feature type="region of interest" description="Disordered" evidence="1">
    <location>
        <begin position="240"/>
        <end position="294"/>
    </location>
</feature>
<dbReference type="Proteomes" id="UP000067111">
    <property type="component" value="Unassembled WGS sequence"/>
</dbReference>
<dbReference type="NCBIfam" id="NF040582">
    <property type="entry name" value="STY4528_fam"/>
    <property type="match status" value="1"/>
</dbReference>
<comment type="caution">
    <text evidence="2">The sequence shown here is derived from an EMBL/GenBank/DDBJ whole genome shotgun (WGS) entry which is preliminary data.</text>
</comment>
<proteinExistence type="predicted"/>
<evidence type="ECO:0000313" key="2">
    <source>
        <dbReference type="EMBL" id="KWU48856.1"/>
    </source>
</evidence>
<feature type="compositionally biased region" description="Basic and acidic residues" evidence="1">
    <location>
        <begin position="260"/>
        <end position="272"/>
    </location>
</feature>
<accession>A0A0X7JZL0</accession>
<name>A0A0X7JZL0_9PSED</name>
<evidence type="ECO:0000256" key="1">
    <source>
        <dbReference type="SAM" id="MobiDB-lite"/>
    </source>
</evidence>